<dbReference type="GO" id="GO:0016780">
    <property type="term" value="F:phosphotransferase activity, for other substituted phosphate groups"/>
    <property type="evidence" value="ECO:0007669"/>
    <property type="project" value="TreeGrafter"/>
</dbReference>
<proteinExistence type="predicted"/>
<feature type="domain" description="Bacterial sugar transferase" evidence="1">
    <location>
        <begin position="3"/>
        <end position="111"/>
    </location>
</feature>
<evidence type="ECO:0000313" key="2">
    <source>
        <dbReference type="EMBL" id="SVE61170.1"/>
    </source>
</evidence>
<name>A0A383EY08_9ZZZZ</name>
<accession>A0A383EY08</accession>
<dbReference type="Pfam" id="PF02397">
    <property type="entry name" value="Bac_transf"/>
    <property type="match status" value="1"/>
</dbReference>
<dbReference type="PANTHER" id="PTHR30576">
    <property type="entry name" value="COLANIC BIOSYNTHESIS UDP-GLUCOSE LIPID CARRIER TRANSFERASE"/>
    <property type="match status" value="1"/>
</dbReference>
<feature type="non-terminal residue" evidence="2">
    <location>
        <position position="126"/>
    </location>
</feature>
<protein>
    <recommendedName>
        <fullName evidence="1">Bacterial sugar transferase domain-containing protein</fullName>
    </recommendedName>
</protein>
<evidence type="ECO:0000259" key="1">
    <source>
        <dbReference type="Pfam" id="PF02397"/>
    </source>
</evidence>
<dbReference type="AlphaFoldDB" id="A0A383EY08"/>
<sequence>MNKLIAVILLCLVSPILTLVSFFIVIVDGFPIIYKQKRSGQNNSFFTVYKLRTMKKNTPELATDKLNITSFYWGATFIRKLSIDELPQLINIIKGDISFIGPRPALHNQFNLINQRNKLGISLLKP</sequence>
<organism evidence="2">
    <name type="scientific">marine metagenome</name>
    <dbReference type="NCBI Taxonomy" id="408172"/>
    <lineage>
        <taxon>unclassified sequences</taxon>
        <taxon>metagenomes</taxon>
        <taxon>ecological metagenomes</taxon>
    </lineage>
</organism>
<reference evidence="2" key="1">
    <citation type="submission" date="2018-05" db="EMBL/GenBank/DDBJ databases">
        <authorList>
            <person name="Lanie J.A."/>
            <person name="Ng W.-L."/>
            <person name="Kazmierczak K.M."/>
            <person name="Andrzejewski T.M."/>
            <person name="Davidsen T.M."/>
            <person name="Wayne K.J."/>
            <person name="Tettelin H."/>
            <person name="Glass J.I."/>
            <person name="Rusch D."/>
            <person name="Podicherti R."/>
            <person name="Tsui H.-C.T."/>
            <person name="Winkler M.E."/>
        </authorList>
    </citation>
    <scope>NUCLEOTIDE SEQUENCE</scope>
</reference>
<dbReference type="EMBL" id="UINC01229456">
    <property type="protein sequence ID" value="SVE61170.1"/>
    <property type="molecule type" value="Genomic_DNA"/>
</dbReference>
<dbReference type="InterPro" id="IPR003362">
    <property type="entry name" value="Bact_transf"/>
</dbReference>
<dbReference type="PANTHER" id="PTHR30576:SF10">
    <property type="entry name" value="SLL5057 PROTEIN"/>
    <property type="match status" value="1"/>
</dbReference>
<gene>
    <name evidence="2" type="ORF">METZ01_LOCUS514024</name>
</gene>